<organism evidence="4 5">
    <name type="scientific">Lactobacillus hominis DSM 23910 = CRBIP 24.179</name>
    <dbReference type="NCBI Taxonomy" id="1423758"/>
    <lineage>
        <taxon>Bacteria</taxon>
        <taxon>Bacillati</taxon>
        <taxon>Bacillota</taxon>
        <taxon>Bacilli</taxon>
        <taxon>Lactobacillales</taxon>
        <taxon>Lactobacillaceae</taxon>
        <taxon>Lactobacillus</taxon>
    </lineage>
</organism>
<dbReference type="InterPro" id="IPR036631">
    <property type="entry name" value="MGMT_N_sf"/>
</dbReference>
<evidence type="ECO:0000259" key="2">
    <source>
        <dbReference type="Pfam" id="PF01035"/>
    </source>
</evidence>
<dbReference type="Gene3D" id="3.30.160.70">
    <property type="entry name" value="Methylated DNA-protein cysteine methyltransferase domain"/>
    <property type="match status" value="1"/>
</dbReference>
<dbReference type="InterPro" id="IPR008332">
    <property type="entry name" value="MethylG_MeTrfase_N"/>
</dbReference>
<name>I7KGQ4_9LACO</name>
<evidence type="ECO:0000256" key="1">
    <source>
        <dbReference type="ARBA" id="ARBA00022763"/>
    </source>
</evidence>
<dbReference type="PANTHER" id="PTHR10815:SF12">
    <property type="entry name" value="METHYLATED-DNA--PROTEIN-CYSTEINE METHYLTRANSFERASE, INDUCIBLE"/>
    <property type="match status" value="1"/>
</dbReference>
<dbReference type="InterPro" id="IPR036217">
    <property type="entry name" value="MethylDNA_cys_MeTrfase_DNAb"/>
</dbReference>
<dbReference type="InterPro" id="IPR014048">
    <property type="entry name" value="MethylDNA_cys_MeTrfase_DNA-bd"/>
</dbReference>
<dbReference type="PANTHER" id="PTHR10815">
    <property type="entry name" value="METHYLATED-DNA--PROTEIN-CYSTEINE METHYLTRANSFERASE"/>
    <property type="match status" value="1"/>
</dbReference>
<evidence type="ECO:0000313" key="5">
    <source>
        <dbReference type="Proteomes" id="UP000009320"/>
    </source>
</evidence>
<dbReference type="GO" id="GO:0032259">
    <property type="term" value="P:methylation"/>
    <property type="evidence" value="ECO:0007669"/>
    <property type="project" value="UniProtKB-KW"/>
</dbReference>
<dbReference type="GO" id="GO:0003908">
    <property type="term" value="F:methylated-DNA-[protein]-cysteine S-methyltransferase activity"/>
    <property type="evidence" value="ECO:0007669"/>
    <property type="project" value="UniProtKB-EC"/>
</dbReference>
<dbReference type="eggNOG" id="COG0350">
    <property type="taxonomic scope" value="Bacteria"/>
</dbReference>
<gene>
    <name evidence="4" type="ORF">BN55_07700</name>
</gene>
<proteinExistence type="predicted"/>
<dbReference type="Pfam" id="PF01035">
    <property type="entry name" value="DNA_binding_1"/>
    <property type="match status" value="1"/>
</dbReference>
<feature type="domain" description="Methylated-DNA-[protein]-cysteine S-methyltransferase DNA binding" evidence="2">
    <location>
        <begin position="92"/>
        <end position="171"/>
    </location>
</feature>
<keyword evidence="5" id="KW-1185">Reference proteome</keyword>
<dbReference type="EMBL" id="CAKE01000002">
    <property type="protein sequence ID" value="CCI81435.1"/>
    <property type="molecule type" value="Genomic_DNA"/>
</dbReference>
<reference evidence="4 5" key="1">
    <citation type="submission" date="2012-06" db="EMBL/GenBank/DDBJ databases">
        <title>Draft Genome Sequence of Lactobacillus hominis Strain CRBIP 24.179T, isolated from human intestine.</title>
        <authorList>
            <person name="Cousin S."/>
            <person name="Ma L."/>
            <person name="Bizet C."/>
            <person name="Loux V."/>
            <person name="Bouchier C."/>
            <person name="Clermont D."/>
            <person name="Creno S."/>
        </authorList>
    </citation>
    <scope>NUCLEOTIDE SEQUENCE [LARGE SCALE GENOMIC DNA]</scope>
    <source>
        <strain evidence="5">CRBIP 24.179T</strain>
    </source>
</reference>
<sequence>MLMPFSDPNIYYYDNVEIKPWTYQLAVSNTGLAFVGLKDDNKYSSIYTFYPNQMMVHDPERVEPYVKQLKEYFAGTRKKFTLPIDYGTFGTPFQNKVIEMIQKIPYGSTVTYGDLASAINGSTSVRAVAHAVALNPNLIFVPSHRVILNDKQVGGYRMGAKEKLRLINLEKGYLNANS</sequence>
<dbReference type="Gene3D" id="1.10.10.10">
    <property type="entry name" value="Winged helix-like DNA-binding domain superfamily/Winged helix DNA-binding domain"/>
    <property type="match status" value="1"/>
</dbReference>
<comment type="caution">
    <text evidence="4">The sequence shown here is derived from an EMBL/GenBank/DDBJ whole genome shotgun (WGS) entry which is preliminary data.</text>
</comment>
<dbReference type="NCBIfam" id="TIGR00589">
    <property type="entry name" value="ogt"/>
    <property type="match status" value="1"/>
</dbReference>
<keyword evidence="4" id="KW-0808">Transferase</keyword>
<dbReference type="Pfam" id="PF02870">
    <property type="entry name" value="Methyltransf_1N"/>
    <property type="match status" value="1"/>
</dbReference>
<dbReference type="GO" id="GO:0006281">
    <property type="term" value="P:DNA repair"/>
    <property type="evidence" value="ECO:0007669"/>
    <property type="project" value="InterPro"/>
</dbReference>
<dbReference type="CDD" id="cd06445">
    <property type="entry name" value="ATase"/>
    <property type="match status" value="1"/>
</dbReference>
<keyword evidence="4" id="KW-0489">Methyltransferase</keyword>
<protein>
    <submittedName>
        <fullName evidence="4">Possible methylated-DNA--[protein]-cysteine S-methyltransferase</fullName>
        <ecNumber evidence="4">2.1.1.63</ecNumber>
    </submittedName>
</protein>
<dbReference type="EC" id="2.1.1.63" evidence="4"/>
<dbReference type="AlphaFoldDB" id="I7KGQ4"/>
<dbReference type="SUPFAM" id="SSF53155">
    <property type="entry name" value="Methylated DNA-protein cysteine methyltransferase domain"/>
    <property type="match status" value="1"/>
</dbReference>
<accession>I7KGQ4</accession>
<evidence type="ECO:0000313" key="4">
    <source>
        <dbReference type="EMBL" id="CCI81435.1"/>
    </source>
</evidence>
<dbReference type="Proteomes" id="UP000009320">
    <property type="component" value="Unassembled WGS sequence"/>
</dbReference>
<dbReference type="STRING" id="1423758.FC41_GL000489"/>
<feature type="domain" description="Methylguanine DNA methyltransferase ribonuclease-like" evidence="3">
    <location>
        <begin position="24"/>
        <end position="86"/>
    </location>
</feature>
<evidence type="ECO:0000259" key="3">
    <source>
        <dbReference type="Pfam" id="PF02870"/>
    </source>
</evidence>
<keyword evidence="1" id="KW-0227">DNA damage</keyword>
<dbReference type="SUPFAM" id="SSF46767">
    <property type="entry name" value="Methylated DNA-protein cysteine methyltransferase, C-terminal domain"/>
    <property type="match status" value="1"/>
</dbReference>
<dbReference type="InterPro" id="IPR036388">
    <property type="entry name" value="WH-like_DNA-bd_sf"/>
</dbReference>